<comment type="similarity">
    <text evidence="1 3">Belongs to the short-chain dehydrogenases/reductases (SDR) family.</text>
</comment>
<keyword evidence="6" id="KW-1185">Reference proteome</keyword>
<reference evidence="5" key="1">
    <citation type="submission" date="2022-07" db="EMBL/GenBank/DDBJ databases">
        <title>Phylogenomic reconstructions and comparative analyses of Kickxellomycotina fungi.</title>
        <authorList>
            <person name="Reynolds N.K."/>
            <person name="Stajich J.E."/>
            <person name="Barry K."/>
            <person name="Grigoriev I.V."/>
            <person name="Crous P."/>
            <person name="Smith M.E."/>
        </authorList>
    </citation>
    <scope>NUCLEOTIDE SEQUENCE</scope>
    <source>
        <strain evidence="5">NRRL 1565</strain>
    </source>
</reference>
<dbReference type="InterPro" id="IPR036291">
    <property type="entry name" value="NAD(P)-bd_dom_sf"/>
</dbReference>
<dbReference type="AlphaFoldDB" id="A0A9W8HTR2"/>
<proteinExistence type="inferred from homology"/>
<dbReference type="PANTHER" id="PTHR44229:SF4">
    <property type="entry name" value="15-HYDROXYPROSTAGLANDIN DEHYDROGENASE [NAD(+)]"/>
    <property type="match status" value="1"/>
</dbReference>
<name>A0A9W8HTR2_9FUNG</name>
<dbReference type="PRINTS" id="PR00081">
    <property type="entry name" value="GDHRDH"/>
</dbReference>
<dbReference type="EMBL" id="JANBUO010002779">
    <property type="protein sequence ID" value="KAJ2793763.1"/>
    <property type="molecule type" value="Genomic_DNA"/>
</dbReference>
<organism evidence="5 6">
    <name type="scientific">Coemansia guatemalensis</name>
    <dbReference type="NCBI Taxonomy" id="2761395"/>
    <lineage>
        <taxon>Eukaryota</taxon>
        <taxon>Fungi</taxon>
        <taxon>Fungi incertae sedis</taxon>
        <taxon>Zoopagomycota</taxon>
        <taxon>Kickxellomycotina</taxon>
        <taxon>Kickxellomycetes</taxon>
        <taxon>Kickxellales</taxon>
        <taxon>Kickxellaceae</taxon>
        <taxon>Coemansia</taxon>
    </lineage>
</organism>
<dbReference type="PRINTS" id="PR00080">
    <property type="entry name" value="SDRFAMILY"/>
</dbReference>
<dbReference type="OrthoDB" id="5840532at2759"/>
<comment type="caution">
    <text evidence="5">The sequence shown here is derived from an EMBL/GenBank/DDBJ whole genome shotgun (WGS) entry which is preliminary data.</text>
</comment>
<gene>
    <name evidence="5" type="ORF">H4R20_006444</name>
</gene>
<dbReference type="Proteomes" id="UP001140094">
    <property type="component" value="Unassembled WGS sequence"/>
</dbReference>
<evidence type="ECO:0000313" key="5">
    <source>
        <dbReference type="EMBL" id="KAJ2793763.1"/>
    </source>
</evidence>
<keyword evidence="2" id="KW-0560">Oxidoreductase</keyword>
<dbReference type="InterPro" id="IPR002347">
    <property type="entry name" value="SDR_fam"/>
</dbReference>
<protein>
    <submittedName>
        <fullName evidence="5">Uncharacterized protein</fullName>
    </submittedName>
</protein>
<evidence type="ECO:0000256" key="3">
    <source>
        <dbReference type="RuleBase" id="RU000363"/>
    </source>
</evidence>
<evidence type="ECO:0000256" key="1">
    <source>
        <dbReference type="ARBA" id="ARBA00006484"/>
    </source>
</evidence>
<dbReference type="GO" id="GO:0005737">
    <property type="term" value="C:cytoplasm"/>
    <property type="evidence" value="ECO:0007669"/>
    <property type="project" value="TreeGrafter"/>
</dbReference>
<evidence type="ECO:0000313" key="6">
    <source>
        <dbReference type="Proteomes" id="UP001140094"/>
    </source>
</evidence>
<dbReference type="Pfam" id="PF00106">
    <property type="entry name" value="adh_short"/>
    <property type="match status" value="1"/>
</dbReference>
<dbReference type="SUPFAM" id="SSF51735">
    <property type="entry name" value="NAD(P)-binding Rossmann-fold domains"/>
    <property type="match status" value="1"/>
</dbReference>
<keyword evidence="4" id="KW-0812">Transmembrane</keyword>
<keyword evidence="4" id="KW-1133">Transmembrane helix</keyword>
<dbReference type="Gene3D" id="3.40.50.720">
    <property type="entry name" value="NAD(P)-binding Rossmann-like Domain"/>
    <property type="match status" value="1"/>
</dbReference>
<dbReference type="PANTHER" id="PTHR44229">
    <property type="entry name" value="15-HYDROXYPROSTAGLANDIN DEHYDROGENASE [NAD(+)]"/>
    <property type="match status" value="1"/>
</dbReference>
<keyword evidence="4" id="KW-0472">Membrane</keyword>
<evidence type="ECO:0000256" key="4">
    <source>
        <dbReference type="SAM" id="Phobius"/>
    </source>
</evidence>
<dbReference type="GO" id="GO:0016616">
    <property type="term" value="F:oxidoreductase activity, acting on the CH-OH group of donors, NAD or NADP as acceptor"/>
    <property type="evidence" value="ECO:0007669"/>
    <property type="project" value="TreeGrafter"/>
</dbReference>
<feature type="transmembrane region" description="Helical" evidence="4">
    <location>
        <begin position="262"/>
        <end position="282"/>
    </location>
</feature>
<evidence type="ECO:0000256" key="2">
    <source>
        <dbReference type="ARBA" id="ARBA00023002"/>
    </source>
</evidence>
<sequence length="294" mass="32489">MTIFSYNKYIICDKVALITGALGAIGKATSFRLANLGASLILVDILPECAGNEFCQSLIQRVSNASALYIQADLRNPRDIQRMLTEGAEAYSHIDILINNAGIALYKDYYHNEEREPIDMAIDINLRAPLESTRLFAKMLKDLRREGVVVNLSSITALVPGRFVEIYGATKVALMYFTKASAYLAPQIRIAAVAPFFVDSPMVNRSEVVKNIPSINQHTLLSPADVADAVVRQIEDRSSGGKTAMVVSGWGSLPTWHFGLSAVYALAMVHLWWLISVIRSFLMPNRHKTKQAIS</sequence>
<accession>A0A9W8HTR2</accession>